<evidence type="ECO:0000313" key="3">
    <source>
        <dbReference type="EMBL" id="KAF2690621.1"/>
    </source>
</evidence>
<protein>
    <submittedName>
        <fullName evidence="3">Uncharacterized protein</fullName>
    </submittedName>
</protein>
<name>A0A6G1JK72_9PLEO</name>
<dbReference type="Proteomes" id="UP000799291">
    <property type="component" value="Unassembled WGS sequence"/>
</dbReference>
<evidence type="ECO:0000256" key="2">
    <source>
        <dbReference type="SAM" id="Phobius"/>
    </source>
</evidence>
<dbReference type="OrthoDB" id="3799571at2759"/>
<evidence type="ECO:0000313" key="4">
    <source>
        <dbReference type="Proteomes" id="UP000799291"/>
    </source>
</evidence>
<feature type="region of interest" description="Disordered" evidence="1">
    <location>
        <begin position="1"/>
        <end position="58"/>
    </location>
</feature>
<feature type="compositionally biased region" description="Acidic residues" evidence="1">
    <location>
        <begin position="192"/>
        <end position="213"/>
    </location>
</feature>
<dbReference type="AlphaFoldDB" id="A0A6G1JK72"/>
<sequence length="289" mass="32825">MSSSSSSIKSTSTSKSDTSTLVSSPPLPPNYPAYTSYGNPTHHEHQPRTTRPQTRWWNHLPSPLSHLHPRLRPDPHPHTHELSKLPPQLSSPAPITCTFHFPPHHHPHSDLFADLSTHRHHLPYPLYLTYPPFASLLHHLSTDLGLATPLIWDHVEQMQVQAGDWEARVRPGWRLGVVFEYECQASSTYYDGDSDSDCDDGYDDDDGEDEDMNSDTYQHSIEKGHTRKPWWFARWRNRVERRKEGAGAGVRKGGRGWVVGVVGMLGIAAAFWVVVLWAARERTRGRISD</sequence>
<evidence type="ECO:0000256" key="1">
    <source>
        <dbReference type="SAM" id="MobiDB-lite"/>
    </source>
</evidence>
<feature type="transmembrane region" description="Helical" evidence="2">
    <location>
        <begin position="257"/>
        <end position="279"/>
    </location>
</feature>
<gene>
    <name evidence="3" type="ORF">K458DRAFT_398633</name>
</gene>
<reference evidence="3" key="1">
    <citation type="journal article" date="2020" name="Stud. Mycol.">
        <title>101 Dothideomycetes genomes: a test case for predicting lifestyles and emergence of pathogens.</title>
        <authorList>
            <person name="Haridas S."/>
            <person name="Albert R."/>
            <person name="Binder M."/>
            <person name="Bloem J."/>
            <person name="Labutti K."/>
            <person name="Salamov A."/>
            <person name="Andreopoulos B."/>
            <person name="Baker S."/>
            <person name="Barry K."/>
            <person name="Bills G."/>
            <person name="Bluhm B."/>
            <person name="Cannon C."/>
            <person name="Castanera R."/>
            <person name="Culley D."/>
            <person name="Daum C."/>
            <person name="Ezra D."/>
            <person name="Gonzalez J."/>
            <person name="Henrissat B."/>
            <person name="Kuo A."/>
            <person name="Liang C."/>
            <person name="Lipzen A."/>
            <person name="Lutzoni F."/>
            <person name="Magnuson J."/>
            <person name="Mondo S."/>
            <person name="Nolan M."/>
            <person name="Ohm R."/>
            <person name="Pangilinan J."/>
            <person name="Park H.-J."/>
            <person name="Ramirez L."/>
            <person name="Alfaro M."/>
            <person name="Sun H."/>
            <person name="Tritt A."/>
            <person name="Yoshinaga Y."/>
            <person name="Zwiers L.-H."/>
            <person name="Turgeon B."/>
            <person name="Goodwin S."/>
            <person name="Spatafora J."/>
            <person name="Crous P."/>
            <person name="Grigoriev I."/>
        </authorList>
    </citation>
    <scope>NUCLEOTIDE SEQUENCE</scope>
    <source>
        <strain evidence="3">CBS 122367</strain>
    </source>
</reference>
<dbReference type="EMBL" id="MU005570">
    <property type="protein sequence ID" value="KAF2690621.1"/>
    <property type="molecule type" value="Genomic_DNA"/>
</dbReference>
<keyword evidence="2" id="KW-0812">Transmembrane</keyword>
<accession>A0A6G1JK72</accession>
<feature type="region of interest" description="Disordered" evidence="1">
    <location>
        <begin position="192"/>
        <end position="214"/>
    </location>
</feature>
<keyword evidence="4" id="KW-1185">Reference proteome</keyword>
<keyword evidence="2" id="KW-0472">Membrane</keyword>
<feature type="compositionally biased region" description="Low complexity" evidence="1">
    <location>
        <begin position="1"/>
        <end position="24"/>
    </location>
</feature>
<proteinExistence type="predicted"/>
<keyword evidence="2" id="KW-1133">Transmembrane helix</keyword>
<organism evidence="3 4">
    <name type="scientific">Lentithecium fluviatile CBS 122367</name>
    <dbReference type="NCBI Taxonomy" id="1168545"/>
    <lineage>
        <taxon>Eukaryota</taxon>
        <taxon>Fungi</taxon>
        <taxon>Dikarya</taxon>
        <taxon>Ascomycota</taxon>
        <taxon>Pezizomycotina</taxon>
        <taxon>Dothideomycetes</taxon>
        <taxon>Pleosporomycetidae</taxon>
        <taxon>Pleosporales</taxon>
        <taxon>Massarineae</taxon>
        <taxon>Lentitheciaceae</taxon>
        <taxon>Lentithecium</taxon>
    </lineage>
</organism>